<dbReference type="PANTHER" id="PTHR33993:SF14">
    <property type="entry name" value="GB|AAF24581.1"/>
    <property type="match status" value="1"/>
</dbReference>
<organism evidence="2 3">
    <name type="scientific">Streptomyces stramineus</name>
    <dbReference type="NCBI Taxonomy" id="173861"/>
    <lineage>
        <taxon>Bacteria</taxon>
        <taxon>Bacillati</taxon>
        <taxon>Actinomycetota</taxon>
        <taxon>Actinomycetes</taxon>
        <taxon>Kitasatosporales</taxon>
        <taxon>Streptomycetaceae</taxon>
        <taxon>Streptomyces</taxon>
    </lineage>
</organism>
<dbReference type="Gene3D" id="3.10.180.10">
    <property type="entry name" value="2,3-Dihydroxybiphenyl 1,2-Dioxygenase, domain 1"/>
    <property type="match status" value="1"/>
</dbReference>
<evidence type="ECO:0000313" key="3">
    <source>
        <dbReference type="Proteomes" id="UP001499895"/>
    </source>
</evidence>
<dbReference type="InterPro" id="IPR004360">
    <property type="entry name" value="Glyas_Fos-R_dOase_dom"/>
</dbReference>
<gene>
    <name evidence="2" type="ORF">GCM10009544_39550</name>
</gene>
<dbReference type="SUPFAM" id="SSF54593">
    <property type="entry name" value="Glyoxalase/Bleomycin resistance protein/Dihydroxybiphenyl dioxygenase"/>
    <property type="match status" value="1"/>
</dbReference>
<keyword evidence="3" id="KW-1185">Reference proteome</keyword>
<sequence>MAGEVSFFELGVDDPERARTFYGGLFGWEFDTVTSGGGFAIRAPGVPGGVHGGDPGASPYVFFRVDDLELALAEVVRLGGSVETPAADDEPESVARFGRFAFCRDDQGSPFGLHQAPGGG</sequence>
<dbReference type="InterPro" id="IPR052164">
    <property type="entry name" value="Anthracycline_SecMetBiosynth"/>
</dbReference>
<proteinExistence type="predicted"/>
<accession>A0ABP3K8I6</accession>
<feature type="domain" description="VOC" evidence="1">
    <location>
        <begin position="4"/>
        <end position="116"/>
    </location>
</feature>
<comment type="caution">
    <text evidence="2">The sequence shown here is derived from an EMBL/GenBank/DDBJ whole genome shotgun (WGS) entry which is preliminary data.</text>
</comment>
<protein>
    <submittedName>
        <fullName evidence="2">VOC family protein</fullName>
    </submittedName>
</protein>
<reference evidence="3" key="1">
    <citation type="journal article" date="2019" name="Int. J. Syst. Evol. Microbiol.">
        <title>The Global Catalogue of Microorganisms (GCM) 10K type strain sequencing project: providing services to taxonomists for standard genome sequencing and annotation.</title>
        <authorList>
            <consortium name="The Broad Institute Genomics Platform"/>
            <consortium name="The Broad Institute Genome Sequencing Center for Infectious Disease"/>
            <person name="Wu L."/>
            <person name="Ma J."/>
        </authorList>
    </citation>
    <scope>NUCLEOTIDE SEQUENCE [LARGE SCALE GENOMIC DNA]</scope>
    <source>
        <strain evidence="3">JCM 10649</strain>
    </source>
</reference>
<dbReference type="PANTHER" id="PTHR33993">
    <property type="entry name" value="GLYOXALASE-RELATED"/>
    <property type="match status" value="1"/>
</dbReference>
<dbReference type="Pfam" id="PF00903">
    <property type="entry name" value="Glyoxalase"/>
    <property type="match status" value="1"/>
</dbReference>
<dbReference type="Proteomes" id="UP001499895">
    <property type="component" value="Unassembled WGS sequence"/>
</dbReference>
<evidence type="ECO:0000259" key="1">
    <source>
        <dbReference type="PROSITE" id="PS51819"/>
    </source>
</evidence>
<name>A0ABP3K8I6_9ACTN</name>
<dbReference type="CDD" id="cd07247">
    <property type="entry name" value="SgaA_N_like"/>
    <property type="match status" value="1"/>
</dbReference>
<dbReference type="PROSITE" id="PS51819">
    <property type="entry name" value="VOC"/>
    <property type="match status" value="1"/>
</dbReference>
<dbReference type="RefSeq" id="WP_344092490.1">
    <property type="nucleotide sequence ID" value="NZ_BAAAHB010000045.1"/>
</dbReference>
<evidence type="ECO:0000313" key="2">
    <source>
        <dbReference type="EMBL" id="GAA0473657.1"/>
    </source>
</evidence>
<dbReference type="InterPro" id="IPR029068">
    <property type="entry name" value="Glyas_Bleomycin-R_OHBP_Dase"/>
</dbReference>
<dbReference type="EMBL" id="BAAAHB010000045">
    <property type="protein sequence ID" value="GAA0473657.1"/>
    <property type="molecule type" value="Genomic_DNA"/>
</dbReference>
<dbReference type="InterPro" id="IPR037523">
    <property type="entry name" value="VOC_core"/>
</dbReference>